<dbReference type="OMA" id="CYERTIC"/>
<evidence type="ECO:0000313" key="5">
    <source>
        <dbReference type="Proteomes" id="UP000001396"/>
    </source>
</evidence>
<proteinExistence type="inferred from homology"/>
<dbReference type="PANTHER" id="PTHR21660:SF1">
    <property type="entry name" value="ACYL-COENZYME A THIOESTERASE 13"/>
    <property type="match status" value="1"/>
</dbReference>
<reference evidence="4 5" key="1">
    <citation type="journal article" date="2011" name="Genome Res.">
        <title>Phylogeny-wide analysis of social amoeba genomes highlights ancient origins for complex intercellular communication.</title>
        <authorList>
            <person name="Heidel A.J."/>
            <person name="Lawal H.M."/>
            <person name="Felder M."/>
            <person name="Schilde C."/>
            <person name="Helps N.R."/>
            <person name="Tunggal B."/>
            <person name="Rivero F."/>
            <person name="John U."/>
            <person name="Schleicher M."/>
            <person name="Eichinger L."/>
            <person name="Platzer M."/>
            <person name="Noegel A.A."/>
            <person name="Schaap P."/>
            <person name="Gloeckner G."/>
        </authorList>
    </citation>
    <scope>NUCLEOTIDE SEQUENCE [LARGE SCALE GENOMIC DNA]</scope>
    <source>
        <strain evidence="5">ATCC 26659 / Pp 5 / PN500</strain>
    </source>
</reference>
<dbReference type="InParanoid" id="D3AVS5"/>
<dbReference type="Proteomes" id="UP000001396">
    <property type="component" value="Unassembled WGS sequence"/>
</dbReference>
<dbReference type="CDD" id="cd03443">
    <property type="entry name" value="PaaI_thioesterase"/>
    <property type="match status" value="1"/>
</dbReference>
<dbReference type="EMBL" id="ADBJ01000002">
    <property type="protein sequence ID" value="EFA86398.1"/>
    <property type="molecule type" value="Genomic_DNA"/>
</dbReference>
<dbReference type="FunCoup" id="D3AVS5">
    <property type="interactions" value="79"/>
</dbReference>
<dbReference type="InterPro" id="IPR039298">
    <property type="entry name" value="ACOT13"/>
</dbReference>
<dbReference type="InterPro" id="IPR003736">
    <property type="entry name" value="PAAI_dom"/>
</dbReference>
<dbReference type="STRING" id="670386.D3AVS5"/>
<organism evidence="4 5">
    <name type="scientific">Heterostelium pallidum (strain ATCC 26659 / Pp 5 / PN500)</name>
    <name type="common">Cellular slime mold</name>
    <name type="synonym">Polysphondylium pallidum</name>
    <dbReference type="NCBI Taxonomy" id="670386"/>
    <lineage>
        <taxon>Eukaryota</taxon>
        <taxon>Amoebozoa</taxon>
        <taxon>Evosea</taxon>
        <taxon>Eumycetozoa</taxon>
        <taxon>Dictyostelia</taxon>
        <taxon>Acytosteliales</taxon>
        <taxon>Acytosteliaceae</taxon>
        <taxon>Heterostelium</taxon>
    </lineage>
</organism>
<dbReference type="PANTHER" id="PTHR21660">
    <property type="entry name" value="THIOESTERASE SUPERFAMILY MEMBER-RELATED"/>
    <property type="match status" value="1"/>
</dbReference>
<dbReference type="AlphaFoldDB" id="D3AVS5"/>
<dbReference type="SUPFAM" id="SSF54637">
    <property type="entry name" value="Thioesterase/thiol ester dehydrase-isomerase"/>
    <property type="match status" value="1"/>
</dbReference>
<evidence type="ECO:0000259" key="3">
    <source>
        <dbReference type="Pfam" id="PF03061"/>
    </source>
</evidence>
<name>D3AVS5_HETP5</name>
<dbReference type="NCBIfam" id="TIGR00369">
    <property type="entry name" value="unchar_dom_1"/>
    <property type="match status" value="1"/>
</dbReference>
<protein>
    <submittedName>
        <fullName evidence="4">Thioesterase superfamily protein</fullName>
    </submittedName>
</protein>
<dbReference type="RefSeq" id="XP_020438503.1">
    <property type="nucleotide sequence ID" value="XM_020571229.1"/>
</dbReference>
<dbReference type="InterPro" id="IPR029069">
    <property type="entry name" value="HotDog_dom_sf"/>
</dbReference>
<feature type="domain" description="Thioesterase" evidence="3">
    <location>
        <begin position="61"/>
        <end position="118"/>
    </location>
</feature>
<comment type="similarity">
    <text evidence="1">Belongs to the thioesterase PaaI family.</text>
</comment>
<sequence length="158" mass="17740">MTETNQQKEEVLIKTLDHWRTLNGFDSNMLRYLKLESIDHEKHRVIMTMTVPDELCNPLSTLHGGAMATIVDIVSSIAIISTDPSHLPPNVSIDMSISYAATAPVGESITIESILYQRAENKAYVYTDTTIYNAQKKVCCKGSHTVFISRANIIVYYE</sequence>
<evidence type="ECO:0000256" key="2">
    <source>
        <dbReference type="ARBA" id="ARBA00022801"/>
    </source>
</evidence>
<dbReference type="GO" id="GO:0047617">
    <property type="term" value="F:fatty acyl-CoA hydrolase activity"/>
    <property type="evidence" value="ECO:0007669"/>
    <property type="project" value="InterPro"/>
</dbReference>
<evidence type="ECO:0000256" key="1">
    <source>
        <dbReference type="ARBA" id="ARBA00008324"/>
    </source>
</evidence>
<evidence type="ECO:0000313" key="4">
    <source>
        <dbReference type="EMBL" id="EFA86398.1"/>
    </source>
</evidence>
<dbReference type="Pfam" id="PF03061">
    <property type="entry name" value="4HBT"/>
    <property type="match status" value="1"/>
</dbReference>
<gene>
    <name evidence="4" type="ORF">PPL_00190</name>
</gene>
<dbReference type="InterPro" id="IPR006683">
    <property type="entry name" value="Thioestr_dom"/>
</dbReference>
<keyword evidence="5" id="KW-1185">Reference proteome</keyword>
<accession>D3AVS5</accession>
<comment type="caution">
    <text evidence="4">The sequence shown here is derived from an EMBL/GenBank/DDBJ whole genome shotgun (WGS) entry which is preliminary data.</text>
</comment>
<keyword evidence="2" id="KW-0378">Hydrolase</keyword>
<dbReference type="Gene3D" id="3.10.129.10">
    <property type="entry name" value="Hotdog Thioesterase"/>
    <property type="match status" value="1"/>
</dbReference>
<dbReference type="GeneID" id="31355724"/>